<evidence type="ECO:0000313" key="1">
    <source>
        <dbReference type="EMBL" id="MZP31374.1"/>
    </source>
</evidence>
<dbReference type="InterPro" id="IPR027417">
    <property type="entry name" value="P-loop_NTPase"/>
</dbReference>
<evidence type="ECO:0000313" key="2">
    <source>
        <dbReference type="Proteomes" id="UP000463470"/>
    </source>
</evidence>
<keyword evidence="2" id="KW-1185">Reference proteome</keyword>
<dbReference type="Proteomes" id="UP000463470">
    <property type="component" value="Unassembled WGS sequence"/>
</dbReference>
<protein>
    <recommendedName>
        <fullName evidence="3">AAA+ ATPase domain-containing protein</fullName>
    </recommendedName>
</protein>
<name>A0A845L9B6_9FIRM</name>
<dbReference type="Gene3D" id="3.40.50.300">
    <property type="entry name" value="P-loop containing nucleotide triphosphate hydrolases"/>
    <property type="match status" value="1"/>
</dbReference>
<dbReference type="SUPFAM" id="SSF52540">
    <property type="entry name" value="P-loop containing nucleoside triphosphate hydrolases"/>
    <property type="match status" value="1"/>
</dbReference>
<dbReference type="EMBL" id="WXEY01000035">
    <property type="protein sequence ID" value="MZP31374.1"/>
    <property type="molecule type" value="Genomic_DNA"/>
</dbReference>
<dbReference type="AlphaFoldDB" id="A0A845L9B6"/>
<organism evidence="1 2">
    <name type="scientific">Heliomicrobium undosum</name>
    <dbReference type="NCBI Taxonomy" id="121734"/>
    <lineage>
        <taxon>Bacteria</taxon>
        <taxon>Bacillati</taxon>
        <taxon>Bacillota</taxon>
        <taxon>Clostridia</taxon>
        <taxon>Eubacteriales</taxon>
        <taxon>Heliobacteriaceae</taxon>
        <taxon>Heliomicrobium</taxon>
    </lineage>
</organism>
<evidence type="ECO:0008006" key="3">
    <source>
        <dbReference type="Google" id="ProtNLM"/>
    </source>
</evidence>
<proteinExistence type="predicted"/>
<dbReference type="OrthoDB" id="9781481at2"/>
<accession>A0A845L9B6</accession>
<gene>
    <name evidence="1" type="ORF">GTO91_16870</name>
</gene>
<reference evidence="1 2" key="1">
    <citation type="submission" date="2020-01" db="EMBL/GenBank/DDBJ databases">
        <title>Whole-genome sequence of Heliobacterium undosum DSM 13378.</title>
        <authorList>
            <person name="Kyndt J.A."/>
            <person name="Meyer T.E."/>
        </authorList>
    </citation>
    <scope>NUCLEOTIDE SEQUENCE [LARGE SCALE GENOMIC DNA]</scope>
    <source>
        <strain evidence="1 2">DSM 13378</strain>
    </source>
</reference>
<comment type="caution">
    <text evidence="1">The sequence shown here is derived from an EMBL/GenBank/DDBJ whole genome shotgun (WGS) entry which is preliminary data.</text>
</comment>
<sequence length="539" mass="60798">MSFSERLQQFENLVKEDPLFNNNTWSASELFGVSNSSKIIAGGMFVGNSNLENFIRNQRQGILFLSEITFPPEDEVFFAVFVHNQIGSLRDKLNRMTELFQTEPENYAQRNNNVKVYLDAIGRIFLKNKGFWNTLKQEDGFDSDAAGPFATVDKIVYAMYPPAATAQRSSTAREFVGYLTGIVGQDRIHEVFPWPDEDTIAPEMHRMPSTIPVRDIVEAVSTLGGYYTDNLVERYHIALNHLERKHFVILAGLSGTGKTSIARKYSQAVHGITDPCRRDPLFFVCPVRPDWTDPTGLTGYYDVISNRYIVQPFLQAVLTASNHPECPVFVCLDEMNLAKVEYYFADVLSALESGEELSLHSNVVPIEGSNGARIPASIPIPNNLFITGTINVDETTQRISDKVLDRAVVLDMSAVDLEGFLEVLQQRHIDLRESVQACSAILSEVNGTIVVHGLGFGYRVAEEFIRYHRFAVETCGLDSDDVIDQQISQKVLTKLRGTEQQREMLNSLRTLFERFRRSQGVILRLLDELNQLGSFQNSR</sequence>